<protein>
    <submittedName>
        <fullName evidence="2">Uncharacterized protein</fullName>
    </submittedName>
</protein>
<feature type="region of interest" description="Disordered" evidence="1">
    <location>
        <begin position="1"/>
        <end position="26"/>
    </location>
</feature>
<evidence type="ECO:0000313" key="3">
    <source>
        <dbReference type="Proteomes" id="UP001283361"/>
    </source>
</evidence>
<proteinExistence type="predicted"/>
<evidence type="ECO:0000256" key="1">
    <source>
        <dbReference type="SAM" id="MobiDB-lite"/>
    </source>
</evidence>
<organism evidence="2 3">
    <name type="scientific">Elysia crispata</name>
    <name type="common">lettuce slug</name>
    <dbReference type="NCBI Taxonomy" id="231223"/>
    <lineage>
        <taxon>Eukaryota</taxon>
        <taxon>Metazoa</taxon>
        <taxon>Spiralia</taxon>
        <taxon>Lophotrochozoa</taxon>
        <taxon>Mollusca</taxon>
        <taxon>Gastropoda</taxon>
        <taxon>Heterobranchia</taxon>
        <taxon>Euthyneura</taxon>
        <taxon>Panpulmonata</taxon>
        <taxon>Sacoglossa</taxon>
        <taxon>Placobranchoidea</taxon>
        <taxon>Plakobranchidae</taxon>
        <taxon>Elysia</taxon>
    </lineage>
</organism>
<dbReference type="EMBL" id="JAWDGP010001681">
    <property type="protein sequence ID" value="KAK3789134.1"/>
    <property type="molecule type" value="Genomic_DNA"/>
</dbReference>
<feature type="region of interest" description="Disordered" evidence="1">
    <location>
        <begin position="44"/>
        <end position="67"/>
    </location>
</feature>
<comment type="caution">
    <text evidence="2">The sequence shown here is derived from an EMBL/GenBank/DDBJ whole genome shotgun (WGS) entry which is preliminary data.</text>
</comment>
<feature type="compositionally biased region" description="Polar residues" evidence="1">
    <location>
        <begin position="51"/>
        <end position="67"/>
    </location>
</feature>
<evidence type="ECO:0000313" key="2">
    <source>
        <dbReference type="EMBL" id="KAK3789134.1"/>
    </source>
</evidence>
<sequence length="67" mass="7597">MADEPLPDDVASRQKSRRRQESSRIGAQKMAVLFTSFYSPKLSKIRPGRVHSSNRQISGVSQNQHKD</sequence>
<dbReference type="AlphaFoldDB" id="A0AAE1DZW8"/>
<reference evidence="2" key="1">
    <citation type="journal article" date="2023" name="G3 (Bethesda)">
        <title>A reference genome for the long-term kleptoplast-retaining sea slug Elysia crispata morphotype clarki.</title>
        <authorList>
            <person name="Eastman K.E."/>
            <person name="Pendleton A.L."/>
            <person name="Shaikh M.A."/>
            <person name="Suttiyut T."/>
            <person name="Ogas R."/>
            <person name="Tomko P."/>
            <person name="Gavelis G."/>
            <person name="Widhalm J.R."/>
            <person name="Wisecaver J.H."/>
        </authorList>
    </citation>
    <scope>NUCLEOTIDE SEQUENCE</scope>
    <source>
        <strain evidence="2">ECLA1</strain>
    </source>
</reference>
<name>A0AAE1DZW8_9GAST</name>
<accession>A0AAE1DZW8</accession>
<dbReference type="Proteomes" id="UP001283361">
    <property type="component" value="Unassembled WGS sequence"/>
</dbReference>
<gene>
    <name evidence="2" type="ORF">RRG08_012756</name>
</gene>
<keyword evidence="3" id="KW-1185">Reference proteome</keyword>